<evidence type="ECO:0000313" key="3">
    <source>
        <dbReference type="Proteomes" id="UP000263517"/>
    </source>
</evidence>
<dbReference type="SUPFAM" id="SSF88946">
    <property type="entry name" value="Sigma2 domain of RNA polymerase sigma factors"/>
    <property type="match status" value="1"/>
</dbReference>
<dbReference type="EMBL" id="DNAN01000191">
    <property type="protein sequence ID" value="HAW75190.1"/>
    <property type="molecule type" value="Genomic_DNA"/>
</dbReference>
<accession>A0A350P1M3</accession>
<evidence type="ECO:0000259" key="1">
    <source>
        <dbReference type="Pfam" id="PF04542"/>
    </source>
</evidence>
<dbReference type="Proteomes" id="UP000263517">
    <property type="component" value="Unassembled WGS sequence"/>
</dbReference>
<dbReference type="InterPro" id="IPR050239">
    <property type="entry name" value="Sigma-70_RNA_pol_init_factors"/>
</dbReference>
<organism evidence="2 3">
    <name type="scientific">Alteromonas australica</name>
    <dbReference type="NCBI Taxonomy" id="589873"/>
    <lineage>
        <taxon>Bacteria</taxon>
        <taxon>Pseudomonadati</taxon>
        <taxon>Pseudomonadota</taxon>
        <taxon>Gammaproteobacteria</taxon>
        <taxon>Alteromonadales</taxon>
        <taxon>Alteromonadaceae</taxon>
        <taxon>Alteromonas/Salinimonas group</taxon>
        <taxon>Alteromonas</taxon>
    </lineage>
</organism>
<dbReference type="PANTHER" id="PTHR30603:SF47">
    <property type="entry name" value="RNA POLYMERASE SIGMA FACTOR SIGD, CHLOROPLASTIC"/>
    <property type="match status" value="1"/>
</dbReference>
<evidence type="ECO:0000313" key="2">
    <source>
        <dbReference type="EMBL" id="HAW75190.1"/>
    </source>
</evidence>
<reference evidence="2 3" key="1">
    <citation type="journal article" date="2018" name="Nat. Biotechnol.">
        <title>A standardized bacterial taxonomy based on genome phylogeny substantially revises the tree of life.</title>
        <authorList>
            <person name="Parks D.H."/>
            <person name="Chuvochina M."/>
            <person name="Waite D.W."/>
            <person name="Rinke C."/>
            <person name="Skarshewski A."/>
            <person name="Chaumeil P.A."/>
            <person name="Hugenholtz P."/>
        </authorList>
    </citation>
    <scope>NUCLEOTIDE SEQUENCE [LARGE SCALE GENOMIC DNA]</scope>
    <source>
        <strain evidence="2">UBA11978</strain>
    </source>
</reference>
<dbReference type="Pfam" id="PF04542">
    <property type="entry name" value="Sigma70_r2"/>
    <property type="match status" value="1"/>
</dbReference>
<comment type="caution">
    <text evidence="2">The sequence shown here is derived from an EMBL/GenBank/DDBJ whole genome shotgun (WGS) entry which is preliminary data.</text>
</comment>
<protein>
    <recommendedName>
        <fullName evidence="1">RNA polymerase sigma-70 region 2 domain-containing protein</fullName>
    </recommendedName>
</protein>
<dbReference type="GO" id="GO:0006352">
    <property type="term" value="P:DNA-templated transcription initiation"/>
    <property type="evidence" value="ECO:0007669"/>
    <property type="project" value="InterPro"/>
</dbReference>
<dbReference type="PANTHER" id="PTHR30603">
    <property type="entry name" value="RNA POLYMERASE SIGMA FACTOR RPO"/>
    <property type="match status" value="1"/>
</dbReference>
<feature type="domain" description="RNA polymerase sigma-70 region 2" evidence="1">
    <location>
        <begin position="72"/>
        <end position="117"/>
    </location>
</feature>
<dbReference type="InterPro" id="IPR007627">
    <property type="entry name" value="RNA_pol_sigma70_r2"/>
</dbReference>
<dbReference type="InterPro" id="IPR013325">
    <property type="entry name" value="RNA_pol_sigma_r2"/>
</dbReference>
<gene>
    <name evidence="2" type="ORF">DCW74_05570</name>
</gene>
<name>A0A350P1M3_9ALTE</name>
<proteinExistence type="predicted"/>
<sequence>MDSVTFWLNSAGAKAISPELTTALASQLSKTERGSKKYVKIVNRICEGNLKLLYATTKNYSDRRGFPWGTGLSLDLLQAGYFGLRVAAEQYDLSRGTRFSTCAVPWIRQRVGRYLLSKEALVYVPENVAREVYHRRYSGGKPSGKKQAPKSEEIYNAAKQVMERFLSIDARFDDTKCLADILEAPQNCNDFEHFNKTVEKVKSIMAEAKLDPKVQKFLLEYSRIGNLAKAARKAGVNASLSSKIYHKAIQQCQDVV</sequence>
<dbReference type="GO" id="GO:0003700">
    <property type="term" value="F:DNA-binding transcription factor activity"/>
    <property type="evidence" value="ECO:0007669"/>
    <property type="project" value="InterPro"/>
</dbReference>
<dbReference type="Gene3D" id="1.20.120.1810">
    <property type="match status" value="1"/>
</dbReference>
<dbReference type="AlphaFoldDB" id="A0A350P1M3"/>